<protein>
    <recommendedName>
        <fullName evidence="7">Fatty acid hydroxylase domain-containing protein</fullName>
    </recommendedName>
</protein>
<dbReference type="GO" id="GO:0016020">
    <property type="term" value="C:membrane"/>
    <property type="evidence" value="ECO:0007669"/>
    <property type="project" value="UniProtKB-SubCell"/>
</dbReference>
<feature type="transmembrane region" description="Helical" evidence="6">
    <location>
        <begin position="6"/>
        <end position="23"/>
    </location>
</feature>
<dbReference type="GO" id="GO:0008610">
    <property type="term" value="P:lipid biosynthetic process"/>
    <property type="evidence" value="ECO:0007669"/>
    <property type="project" value="InterPro"/>
</dbReference>
<dbReference type="PANTHER" id="PTHR11863">
    <property type="entry name" value="STEROL DESATURASE"/>
    <property type="match status" value="1"/>
</dbReference>
<comment type="caution">
    <text evidence="8">The sequence shown here is derived from an EMBL/GenBank/DDBJ whole genome shotgun (WGS) entry which is preliminary data.</text>
</comment>
<accession>A0AAW1TD34</accession>
<evidence type="ECO:0000313" key="9">
    <source>
        <dbReference type="Proteomes" id="UP001485043"/>
    </source>
</evidence>
<dbReference type="AlphaFoldDB" id="A0AAW1TD34"/>
<evidence type="ECO:0000313" key="8">
    <source>
        <dbReference type="EMBL" id="KAK9867777.1"/>
    </source>
</evidence>
<keyword evidence="9" id="KW-1185">Reference proteome</keyword>
<evidence type="ECO:0000256" key="2">
    <source>
        <dbReference type="ARBA" id="ARBA00009324"/>
    </source>
</evidence>
<comment type="similarity">
    <text evidence="2">Belongs to the sterol desaturase family.</text>
</comment>
<evidence type="ECO:0000256" key="3">
    <source>
        <dbReference type="ARBA" id="ARBA00022692"/>
    </source>
</evidence>
<dbReference type="InterPro" id="IPR050307">
    <property type="entry name" value="Sterol_Desaturase_Related"/>
</dbReference>
<feature type="transmembrane region" description="Helical" evidence="6">
    <location>
        <begin position="199"/>
        <end position="217"/>
    </location>
</feature>
<dbReference type="InterPro" id="IPR006694">
    <property type="entry name" value="Fatty_acid_hydroxylase"/>
</dbReference>
<dbReference type="Pfam" id="PF04116">
    <property type="entry name" value="FA_hydroxylase"/>
    <property type="match status" value="1"/>
</dbReference>
<keyword evidence="5 6" id="KW-0472">Membrane</keyword>
<keyword evidence="3 6" id="KW-0812">Transmembrane</keyword>
<evidence type="ECO:0000259" key="7">
    <source>
        <dbReference type="Pfam" id="PF04116"/>
    </source>
</evidence>
<dbReference type="GO" id="GO:0005506">
    <property type="term" value="F:iron ion binding"/>
    <property type="evidence" value="ECO:0007669"/>
    <property type="project" value="InterPro"/>
</dbReference>
<dbReference type="GO" id="GO:0016491">
    <property type="term" value="F:oxidoreductase activity"/>
    <property type="evidence" value="ECO:0007669"/>
    <property type="project" value="InterPro"/>
</dbReference>
<evidence type="ECO:0000256" key="1">
    <source>
        <dbReference type="ARBA" id="ARBA00004370"/>
    </source>
</evidence>
<gene>
    <name evidence="8" type="ORF">WJX84_008157</name>
</gene>
<evidence type="ECO:0000256" key="6">
    <source>
        <dbReference type="SAM" id="Phobius"/>
    </source>
</evidence>
<feature type="transmembrane region" description="Helical" evidence="6">
    <location>
        <begin position="113"/>
        <end position="136"/>
    </location>
</feature>
<feature type="domain" description="Fatty acid hydroxylase" evidence="7">
    <location>
        <begin position="203"/>
        <end position="333"/>
    </location>
</feature>
<evidence type="ECO:0000256" key="5">
    <source>
        <dbReference type="ARBA" id="ARBA00023136"/>
    </source>
</evidence>
<dbReference type="Proteomes" id="UP001485043">
    <property type="component" value="Unassembled WGS sequence"/>
</dbReference>
<organism evidence="8 9">
    <name type="scientific">Apatococcus fuscideae</name>
    <dbReference type="NCBI Taxonomy" id="2026836"/>
    <lineage>
        <taxon>Eukaryota</taxon>
        <taxon>Viridiplantae</taxon>
        <taxon>Chlorophyta</taxon>
        <taxon>core chlorophytes</taxon>
        <taxon>Trebouxiophyceae</taxon>
        <taxon>Chlorellales</taxon>
        <taxon>Chlorellaceae</taxon>
        <taxon>Apatococcus</taxon>
    </lineage>
</organism>
<keyword evidence="4 6" id="KW-1133">Transmembrane helix</keyword>
<dbReference type="EMBL" id="JALJOV010000065">
    <property type="protein sequence ID" value="KAK9867777.1"/>
    <property type="molecule type" value="Genomic_DNA"/>
</dbReference>
<evidence type="ECO:0000256" key="4">
    <source>
        <dbReference type="ARBA" id="ARBA00022989"/>
    </source>
</evidence>
<name>A0AAW1TD34_9CHLO</name>
<proteinExistence type="inferred from homology"/>
<reference evidence="8 9" key="1">
    <citation type="journal article" date="2024" name="Nat. Commun.">
        <title>Phylogenomics reveals the evolutionary origins of lichenization in chlorophyte algae.</title>
        <authorList>
            <person name="Puginier C."/>
            <person name="Libourel C."/>
            <person name="Otte J."/>
            <person name="Skaloud P."/>
            <person name="Haon M."/>
            <person name="Grisel S."/>
            <person name="Petersen M."/>
            <person name="Berrin J.G."/>
            <person name="Delaux P.M."/>
            <person name="Dal Grande F."/>
            <person name="Keller J."/>
        </authorList>
    </citation>
    <scope>NUCLEOTIDE SEQUENCE [LARGE SCALE GENOMIC DNA]</scope>
    <source>
        <strain evidence="8 9">SAG 2523</strain>
    </source>
</reference>
<comment type="subcellular location">
    <subcellularLocation>
        <location evidence="1">Membrane</location>
    </subcellularLocation>
</comment>
<sequence>MHVRQAVVAGSFILGFIAAGALLQQSQAKVLPYAVEDSSLDALPLDVSRLDLFARSSEESTDWYPVEAPAAKTTSQALVIQQLIEENEWKNDLILGFLPTTVRERMPRIVQSWLRCYLACFLLYTITSGLWAYYIYTCFGRQLFKDGHMPAWSDMYEQLKVANVSMPGYAVLPAVTEWVMEQGWTRSYTRIDSVGLVKYWLYFALYMTSVEFFVYWMHRGLHEIRLGYRWYHYIHHKYNKENSLSPFAGLAFHPLDGILQAIPYCWTLFYIPTHSLTFELLLFMTGIWTTNIHDCLHGRVEPIMGAGYHTIHHTTYQHNYGHYFIFMDYLFGTLKVPDSSKCPPIVA</sequence>